<feature type="non-terminal residue" evidence="17">
    <location>
        <position position="1102"/>
    </location>
</feature>
<dbReference type="PROSITE" id="PS51384">
    <property type="entry name" value="FAD_FR"/>
    <property type="match status" value="1"/>
</dbReference>
<feature type="domain" description="Flavodoxin-like" evidence="15">
    <location>
        <begin position="494"/>
        <end position="655"/>
    </location>
</feature>
<evidence type="ECO:0000256" key="5">
    <source>
        <dbReference type="ARBA" id="ARBA00022617"/>
    </source>
</evidence>
<keyword evidence="13 14" id="KW-0408">Iron</keyword>
<dbReference type="PRINTS" id="PR00371">
    <property type="entry name" value="FPNCR"/>
</dbReference>
<sequence>MTPSLTTSFPSAGCPFMPSGGKLEAVDIHHIEQDSYQEYKPSAIKTTAYGTGCSETQCHSSMMSKWNEPSVHDPLPPIQVIKEAREFLEEFYNDLGTEPDRKQTFEHRMANIVEDVTAQGYYYQTFTELEYGVRLAWRNSSRCIMRAQWRNIRVIDCRGDEYATSKGIFDNCVNHLRTAITDIPSDTPDKPSNKMISSQMTVFKQLLPGQTTGLRIWNGQLVRFAAYKQPDGTILGDPAQLELTEYCQKLGWCKPVESRTAFDVLPLITQGAEEAPYIGELPEDAAALVDITHPFYPGFKDLGVKWHAIPAISNFTITIGGCLYPCCPFNGWYLSTEIAARNFGDENRYNLLPRVAKEVMGLDTSSKRNQWRDRAAIEINTAVLHSFDIAGVTITDQHSASDSFVAHHSNEIKKRGYIPADWIWIVPPIGGSTNSVFHQEMVNFFLKPNFLAPGHSIPELYNRGVQKKWINLAIDTSCSSKSSGDGTPVSNKKVTIFYATETGTAESLAERLKKDLSVRGVQVTLNSLEGYDLKHFLETVGKNTVDHRSTVVIVTSTFGTGEPPVTAAKFARSLYEAIKDIQSLSYEEAQGLKTIQFAVFGCCNHNYVKFNAAVKQFHEQLSILGAEPIAGIEIGEGDELKDQNGIFKDWSKRLIARILGIEVPINGPAAEPMLTRKSLEIEYEVTLSTEPLGKAQVTQATYKKNSYTARLLAYKELVKPKAPGLPVDKKDSTRLFKFDISSFHSGSADVYKYREGDHLTVFPENPAGLSNLLISEIFELEEPGRYVKITPTSDDSYPLPDFLTSGLHTLGEILNTYLELTAAPSHKLVQAALAYSTAQHDTAEYQTLKRLATNRDRYDKWVRAQTPSQYDFFKKFPSVHIPIQVYIRLAPKMQARFYSISSSPLAHPDEVHITVTTFHFKNANGVTKDGLCTSWLWQRCKALDRSLKKDPVIACIYIRESLSCRMYKGVKMTYPIIAIAAGTGIAPFRGFWQNRTKAKEEGENNLGPLTIYFGCKGPNHHLYEEEMNKALHDGILEGVHIAYSRYNKPGKIRGYVQDALKANAKEVFDHIYRQKGMIYVCGGVRMAMAVKQTVTDIIEQVR</sequence>
<dbReference type="InterPro" id="IPR029039">
    <property type="entry name" value="Flavoprotein-like_sf"/>
</dbReference>
<dbReference type="GO" id="GO:0004517">
    <property type="term" value="F:nitric-oxide synthase activity"/>
    <property type="evidence" value="ECO:0007669"/>
    <property type="project" value="UniProtKB-EC"/>
</dbReference>
<dbReference type="PROSITE" id="PS50902">
    <property type="entry name" value="FLAVODOXIN_LIKE"/>
    <property type="match status" value="1"/>
</dbReference>
<dbReference type="Gene3D" id="1.20.990.10">
    <property type="entry name" value="NADPH-cytochrome p450 Reductase, Chain A, domain 3"/>
    <property type="match status" value="1"/>
</dbReference>
<dbReference type="Gene3D" id="3.40.50.80">
    <property type="entry name" value="Nucleotide-binding domain of ferredoxin-NADP reductase (FNR) module"/>
    <property type="match status" value="1"/>
</dbReference>
<dbReference type="SUPFAM" id="SSF56512">
    <property type="entry name" value="Nitric oxide (NO) synthase oxygenase domain"/>
    <property type="match status" value="1"/>
</dbReference>
<name>A0A433Q4V2_9FUNG</name>
<evidence type="ECO:0000259" key="16">
    <source>
        <dbReference type="PROSITE" id="PS51384"/>
    </source>
</evidence>
<dbReference type="SUPFAM" id="SSF52218">
    <property type="entry name" value="Flavoproteins"/>
    <property type="match status" value="1"/>
</dbReference>
<dbReference type="InterPro" id="IPR017927">
    <property type="entry name" value="FAD-bd_FR_type"/>
</dbReference>
<dbReference type="Gene3D" id="3.90.340.10">
    <property type="entry name" value="Nitric Oxide Synthase, Chain A, domain 1"/>
    <property type="match status" value="1"/>
</dbReference>
<dbReference type="InterPro" id="IPR044944">
    <property type="entry name" value="NOS_dom_3"/>
</dbReference>
<evidence type="ECO:0000256" key="9">
    <source>
        <dbReference type="ARBA" id="ARBA00022827"/>
    </source>
</evidence>
<dbReference type="Pfam" id="PF00258">
    <property type="entry name" value="Flavodoxin_1"/>
    <property type="match status" value="1"/>
</dbReference>
<dbReference type="GO" id="GO:0050660">
    <property type="term" value="F:flavin adenine dinucleotide binding"/>
    <property type="evidence" value="ECO:0007669"/>
    <property type="project" value="InterPro"/>
</dbReference>
<evidence type="ECO:0000313" key="18">
    <source>
        <dbReference type="Proteomes" id="UP000274822"/>
    </source>
</evidence>
<evidence type="ECO:0000256" key="3">
    <source>
        <dbReference type="ARBA" id="ARBA00006267"/>
    </source>
</evidence>
<dbReference type="InterPro" id="IPR036119">
    <property type="entry name" value="NOS_N_sf"/>
</dbReference>
<dbReference type="GO" id="GO:0020037">
    <property type="term" value="F:heme binding"/>
    <property type="evidence" value="ECO:0007669"/>
    <property type="project" value="InterPro"/>
</dbReference>
<keyword evidence="9" id="KW-0274">FAD</keyword>
<dbReference type="EC" id="1.14.13.39" evidence="4"/>
<dbReference type="InterPro" id="IPR004030">
    <property type="entry name" value="NOS_N"/>
</dbReference>
<dbReference type="GO" id="GO:0005516">
    <property type="term" value="F:calmodulin binding"/>
    <property type="evidence" value="ECO:0007669"/>
    <property type="project" value="UniProtKB-KW"/>
</dbReference>
<evidence type="ECO:0000256" key="2">
    <source>
        <dbReference type="ARBA" id="ARBA00001974"/>
    </source>
</evidence>
<dbReference type="Proteomes" id="UP000274822">
    <property type="component" value="Unassembled WGS sequence"/>
</dbReference>
<feature type="domain" description="FAD-binding FR-type" evidence="16">
    <location>
        <begin position="704"/>
        <end position="994"/>
    </location>
</feature>
<keyword evidence="8 14" id="KW-0479">Metal-binding</keyword>
<proteinExistence type="inferred from homology"/>
<dbReference type="PRINTS" id="PR00369">
    <property type="entry name" value="FLAVODOXIN"/>
</dbReference>
<dbReference type="Gene3D" id="3.90.440.10">
    <property type="entry name" value="Nitric Oxide Synthase,Heme Domain,Chain A domain 2"/>
    <property type="match status" value="1"/>
</dbReference>
<dbReference type="InterPro" id="IPR003097">
    <property type="entry name" value="CysJ-like_FAD-binding"/>
</dbReference>
<protein>
    <recommendedName>
        <fullName evidence="4">nitric-oxide synthase (NADPH)</fullName>
        <ecNumber evidence="4">1.14.13.39</ecNumber>
    </recommendedName>
</protein>
<dbReference type="InterPro" id="IPR023173">
    <property type="entry name" value="NADPH_Cyt_P450_Rdtase_alpha"/>
</dbReference>
<dbReference type="Pfam" id="PF00175">
    <property type="entry name" value="NAD_binding_1"/>
    <property type="match status" value="1"/>
</dbReference>
<dbReference type="InterPro" id="IPR001433">
    <property type="entry name" value="OxRdtase_FAD/NAD-bd"/>
</dbReference>
<dbReference type="Pfam" id="PF00667">
    <property type="entry name" value="FAD_binding_1"/>
    <property type="match status" value="1"/>
</dbReference>
<dbReference type="Pfam" id="PF02898">
    <property type="entry name" value="NO_synthase"/>
    <property type="match status" value="1"/>
</dbReference>
<evidence type="ECO:0000313" key="17">
    <source>
        <dbReference type="EMBL" id="RUS24704.1"/>
    </source>
</evidence>
<dbReference type="EMBL" id="RBNJ01015201">
    <property type="protein sequence ID" value="RUS24704.1"/>
    <property type="molecule type" value="Genomic_DNA"/>
</dbReference>
<keyword evidence="6" id="KW-0285">Flavoprotein</keyword>
<evidence type="ECO:0000256" key="7">
    <source>
        <dbReference type="ARBA" id="ARBA00022643"/>
    </source>
</evidence>
<dbReference type="SUPFAM" id="SSF52343">
    <property type="entry name" value="Ferredoxin reductase-like, C-terminal NADP-linked domain"/>
    <property type="match status" value="1"/>
</dbReference>
<accession>A0A433Q4V2</accession>
<evidence type="ECO:0000256" key="1">
    <source>
        <dbReference type="ARBA" id="ARBA00001917"/>
    </source>
</evidence>
<dbReference type="GO" id="GO:0006809">
    <property type="term" value="P:nitric oxide biosynthetic process"/>
    <property type="evidence" value="ECO:0007669"/>
    <property type="project" value="InterPro"/>
</dbReference>
<evidence type="ECO:0000259" key="15">
    <source>
        <dbReference type="PROSITE" id="PS50902"/>
    </source>
</evidence>
<dbReference type="Gene3D" id="3.90.1230.10">
    <property type="entry name" value="Nitric Oxide Synthase, Chain A, domain 3"/>
    <property type="match status" value="1"/>
</dbReference>
<dbReference type="AlphaFoldDB" id="A0A433Q4V2"/>
<dbReference type="GO" id="GO:0050661">
    <property type="term" value="F:NADP binding"/>
    <property type="evidence" value="ECO:0007669"/>
    <property type="project" value="InterPro"/>
</dbReference>
<keyword evidence="11" id="KW-0112">Calmodulin-binding</keyword>
<evidence type="ECO:0000256" key="13">
    <source>
        <dbReference type="ARBA" id="ARBA00023004"/>
    </source>
</evidence>
<dbReference type="GO" id="GO:0046872">
    <property type="term" value="F:metal ion binding"/>
    <property type="evidence" value="ECO:0007669"/>
    <property type="project" value="UniProtKB-KW"/>
</dbReference>
<comment type="caution">
    <text evidence="17">The sequence shown here is derived from an EMBL/GenBank/DDBJ whole genome shotgun (WGS) entry which is preliminary data.</text>
</comment>
<dbReference type="InterPro" id="IPR001094">
    <property type="entry name" value="Flavdoxin-like"/>
</dbReference>
<dbReference type="InterPro" id="IPR044940">
    <property type="entry name" value="NOS_dom_2"/>
</dbReference>
<evidence type="ECO:0000256" key="10">
    <source>
        <dbReference type="ARBA" id="ARBA00022857"/>
    </source>
</evidence>
<comment type="similarity">
    <text evidence="3">Belongs to the NOS family.</text>
</comment>
<evidence type="ECO:0000256" key="11">
    <source>
        <dbReference type="ARBA" id="ARBA00022860"/>
    </source>
</evidence>
<dbReference type="InterPro" id="IPR039261">
    <property type="entry name" value="FNR_nucleotide-bd"/>
</dbReference>
<evidence type="ECO:0000256" key="14">
    <source>
        <dbReference type="PIRSR" id="PIRSR000333-1"/>
    </source>
</evidence>
<feature type="binding site" description="axial binding residue" evidence="14">
    <location>
        <position position="143"/>
    </location>
    <ligand>
        <name>heme b</name>
        <dbReference type="ChEBI" id="CHEBI:60344"/>
    </ligand>
    <ligandPart>
        <name>Fe</name>
        <dbReference type="ChEBI" id="CHEBI:18248"/>
    </ligandPart>
</feature>
<evidence type="ECO:0000256" key="6">
    <source>
        <dbReference type="ARBA" id="ARBA00022630"/>
    </source>
</evidence>
<dbReference type="Gene3D" id="2.40.30.10">
    <property type="entry name" value="Translation factors"/>
    <property type="match status" value="1"/>
</dbReference>
<dbReference type="InterPro" id="IPR012144">
    <property type="entry name" value="NOS_euk"/>
</dbReference>
<organism evidence="17 18">
    <name type="scientific">Jimgerdemannia flammicorona</name>
    <dbReference type="NCBI Taxonomy" id="994334"/>
    <lineage>
        <taxon>Eukaryota</taxon>
        <taxon>Fungi</taxon>
        <taxon>Fungi incertae sedis</taxon>
        <taxon>Mucoromycota</taxon>
        <taxon>Mucoromycotina</taxon>
        <taxon>Endogonomycetes</taxon>
        <taxon>Endogonales</taxon>
        <taxon>Endogonaceae</taxon>
        <taxon>Jimgerdemannia</taxon>
    </lineage>
</organism>
<gene>
    <name evidence="17" type="ORF">BC938DRAFT_473209</name>
</gene>
<dbReference type="InterPro" id="IPR017938">
    <property type="entry name" value="Riboflavin_synthase-like_b-brl"/>
</dbReference>
<keyword evidence="12" id="KW-0560">Oxidoreductase</keyword>
<dbReference type="GO" id="GO:0010181">
    <property type="term" value="F:FMN binding"/>
    <property type="evidence" value="ECO:0007669"/>
    <property type="project" value="InterPro"/>
</dbReference>
<evidence type="ECO:0000256" key="8">
    <source>
        <dbReference type="ARBA" id="ARBA00022723"/>
    </source>
</evidence>
<dbReference type="PANTHER" id="PTHR43410">
    <property type="entry name" value="NITRIC OXIDE SYNTHASE OXYGENASE"/>
    <property type="match status" value="1"/>
</dbReference>
<evidence type="ECO:0000256" key="4">
    <source>
        <dbReference type="ARBA" id="ARBA00012989"/>
    </source>
</evidence>
<reference evidence="17 18" key="1">
    <citation type="journal article" date="2018" name="New Phytol.">
        <title>Phylogenomics of Endogonaceae and evolution of mycorrhizas within Mucoromycota.</title>
        <authorList>
            <person name="Chang Y."/>
            <person name="Desiro A."/>
            <person name="Na H."/>
            <person name="Sandor L."/>
            <person name="Lipzen A."/>
            <person name="Clum A."/>
            <person name="Barry K."/>
            <person name="Grigoriev I.V."/>
            <person name="Martin F.M."/>
            <person name="Stajich J.E."/>
            <person name="Smith M.E."/>
            <person name="Bonito G."/>
            <person name="Spatafora J.W."/>
        </authorList>
    </citation>
    <scope>NUCLEOTIDE SEQUENCE [LARGE SCALE GENOMIC DNA]</scope>
    <source>
        <strain evidence="17 18">AD002</strain>
    </source>
</reference>
<keyword evidence="7" id="KW-0288">FMN</keyword>
<dbReference type="Gene3D" id="3.40.50.360">
    <property type="match status" value="1"/>
</dbReference>
<keyword evidence="5 14" id="KW-0349">Heme</keyword>
<dbReference type="InterPro" id="IPR008254">
    <property type="entry name" value="Flavodoxin/NO_synth"/>
</dbReference>
<keyword evidence="18" id="KW-1185">Reference proteome</keyword>
<evidence type="ECO:0000256" key="12">
    <source>
        <dbReference type="ARBA" id="ARBA00023002"/>
    </source>
</evidence>
<comment type="cofactor">
    <cofactor evidence="1">
        <name>FMN</name>
        <dbReference type="ChEBI" id="CHEBI:58210"/>
    </cofactor>
</comment>
<dbReference type="InterPro" id="IPR001709">
    <property type="entry name" value="Flavoprot_Pyr_Nucl_cyt_Rdtase"/>
</dbReference>
<dbReference type="SUPFAM" id="SSF63380">
    <property type="entry name" value="Riboflavin synthase domain-like"/>
    <property type="match status" value="1"/>
</dbReference>
<keyword evidence="10" id="KW-0521">NADP</keyword>
<comment type="cofactor">
    <cofactor evidence="2">
        <name>FAD</name>
        <dbReference type="ChEBI" id="CHEBI:57692"/>
    </cofactor>
</comment>
<dbReference type="InterPro" id="IPR050607">
    <property type="entry name" value="NOS"/>
</dbReference>
<dbReference type="PANTHER" id="PTHR43410:SF1">
    <property type="entry name" value="NITRIC OXIDE SYNTHASE"/>
    <property type="match status" value="1"/>
</dbReference>
<dbReference type="PIRSF" id="PIRSF000333">
    <property type="entry name" value="NOS"/>
    <property type="match status" value="1"/>
</dbReference>
<dbReference type="InterPro" id="IPR044943">
    <property type="entry name" value="NOS_dom_1"/>
</dbReference>